<evidence type="ECO:0000313" key="2">
    <source>
        <dbReference type="EMBL" id="CEL07108.1"/>
    </source>
</evidence>
<sequence length="125" mass="14931">MQDDIAELRRQLEEARHAREEERHAREEAEKRREEERHAREEAERRQEEAEKRREEERHAREEAEQRLQPTALFHLLDRCHEYLSQEIRVETDAALTTQGNSESGRDSSVQLTLPRVHSFPPTPS</sequence>
<reference evidence="3" key="1">
    <citation type="journal article" date="2016" name="Genome Announc.">
        <title>Draft genome sequences of fungus Aspergillus calidoustus.</title>
        <authorList>
            <person name="Horn F."/>
            <person name="Linde J."/>
            <person name="Mattern D.J."/>
            <person name="Walther G."/>
            <person name="Guthke R."/>
            <person name="Scherlach K."/>
            <person name="Martin K."/>
            <person name="Brakhage A.A."/>
            <person name="Petzke L."/>
            <person name="Valiante V."/>
        </authorList>
    </citation>
    <scope>NUCLEOTIDE SEQUENCE [LARGE SCALE GENOMIC DNA]</scope>
    <source>
        <strain evidence="3">SF006504</strain>
    </source>
</reference>
<proteinExistence type="predicted"/>
<feature type="compositionally biased region" description="Polar residues" evidence="1">
    <location>
        <begin position="95"/>
        <end position="112"/>
    </location>
</feature>
<dbReference type="Proteomes" id="UP000054771">
    <property type="component" value="Unassembled WGS sequence"/>
</dbReference>
<gene>
    <name evidence="2" type="ORF">ASPCAL10271</name>
</gene>
<feature type="region of interest" description="Disordered" evidence="1">
    <location>
        <begin position="95"/>
        <end position="125"/>
    </location>
</feature>
<dbReference type="AlphaFoldDB" id="A0A0U5H090"/>
<dbReference type="EMBL" id="CDMC01000009">
    <property type="protein sequence ID" value="CEL07108.1"/>
    <property type="molecule type" value="Genomic_DNA"/>
</dbReference>
<accession>A0A0U5H090</accession>
<evidence type="ECO:0000313" key="3">
    <source>
        <dbReference type="Proteomes" id="UP000054771"/>
    </source>
</evidence>
<keyword evidence="3" id="KW-1185">Reference proteome</keyword>
<feature type="region of interest" description="Disordered" evidence="1">
    <location>
        <begin position="1"/>
        <end position="70"/>
    </location>
</feature>
<organism evidence="2 3">
    <name type="scientific">Aspergillus calidoustus</name>
    <dbReference type="NCBI Taxonomy" id="454130"/>
    <lineage>
        <taxon>Eukaryota</taxon>
        <taxon>Fungi</taxon>
        <taxon>Dikarya</taxon>
        <taxon>Ascomycota</taxon>
        <taxon>Pezizomycotina</taxon>
        <taxon>Eurotiomycetes</taxon>
        <taxon>Eurotiomycetidae</taxon>
        <taxon>Eurotiales</taxon>
        <taxon>Aspergillaceae</taxon>
        <taxon>Aspergillus</taxon>
        <taxon>Aspergillus subgen. Nidulantes</taxon>
    </lineage>
</organism>
<name>A0A0U5H090_ASPCI</name>
<feature type="compositionally biased region" description="Basic and acidic residues" evidence="1">
    <location>
        <begin position="1"/>
        <end position="66"/>
    </location>
</feature>
<dbReference type="STRING" id="454130.A0A0U5H090"/>
<evidence type="ECO:0000256" key="1">
    <source>
        <dbReference type="SAM" id="MobiDB-lite"/>
    </source>
</evidence>
<dbReference type="OrthoDB" id="2156052at2759"/>
<protein>
    <submittedName>
        <fullName evidence="2">Uncharacterized protein</fullName>
    </submittedName>
</protein>